<reference evidence="2" key="1">
    <citation type="submission" date="2022-06" db="EMBL/GenBank/DDBJ databases">
        <title>Vallitalea longa sp. nov., an anaerobic bacterium isolated from marine sediment.</title>
        <authorList>
            <person name="Hirano S."/>
            <person name="Terahara T."/>
            <person name="Mori K."/>
            <person name="Hamada M."/>
            <person name="Matsumoto R."/>
            <person name="Kobayashi T."/>
        </authorList>
    </citation>
    <scope>NUCLEOTIDE SEQUENCE</scope>
    <source>
        <strain evidence="2">SH18-1</strain>
    </source>
</reference>
<dbReference type="EMBL" id="BRLB01000010">
    <property type="protein sequence ID" value="GKX30573.1"/>
    <property type="molecule type" value="Genomic_DNA"/>
</dbReference>
<keyword evidence="3" id="KW-1185">Reference proteome</keyword>
<organism evidence="2 3">
    <name type="scientific">Vallitalea longa</name>
    <dbReference type="NCBI Taxonomy" id="2936439"/>
    <lineage>
        <taxon>Bacteria</taxon>
        <taxon>Bacillati</taxon>
        <taxon>Bacillota</taxon>
        <taxon>Clostridia</taxon>
        <taxon>Lachnospirales</taxon>
        <taxon>Vallitaleaceae</taxon>
        <taxon>Vallitalea</taxon>
    </lineage>
</organism>
<name>A0A9W6DGL4_9FIRM</name>
<gene>
    <name evidence="2" type="ORF">SH1V18_30530</name>
</gene>
<evidence type="ECO:0000313" key="3">
    <source>
        <dbReference type="Proteomes" id="UP001144256"/>
    </source>
</evidence>
<accession>A0A9W6DGL4</accession>
<dbReference type="Pfam" id="PF13529">
    <property type="entry name" value="Peptidase_C39_2"/>
    <property type="match status" value="1"/>
</dbReference>
<dbReference type="PANTHER" id="PTHR37806:SF1">
    <property type="entry name" value="PEPTIDASE C39-LIKE DOMAIN-CONTAINING PROTEIN"/>
    <property type="match status" value="1"/>
</dbReference>
<dbReference type="InterPro" id="IPR039564">
    <property type="entry name" value="Peptidase_C39-like"/>
</dbReference>
<proteinExistence type="predicted"/>
<dbReference type="AlphaFoldDB" id="A0A9W6DGL4"/>
<dbReference type="Gene3D" id="3.90.70.10">
    <property type="entry name" value="Cysteine proteinases"/>
    <property type="match status" value="1"/>
</dbReference>
<dbReference type="Proteomes" id="UP001144256">
    <property type="component" value="Unassembled WGS sequence"/>
</dbReference>
<evidence type="ECO:0000313" key="2">
    <source>
        <dbReference type="EMBL" id="GKX30573.1"/>
    </source>
</evidence>
<evidence type="ECO:0000259" key="1">
    <source>
        <dbReference type="Pfam" id="PF13529"/>
    </source>
</evidence>
<dbReference type="PANTHER" id="PTHR37806">
    <property type="entry name" value="LMO0724 PROTEIN"/>
    <property type="match status" value="1"/>
</dbReference>
<dbReference type="RefSeq" id="WP_281816871.1">
    <property type="nucleotide sequence ID" value="NZ_BRLB01000010.1"/>
</dbReference>
<sequence>MKKLGFRIVLLIVLISILVSFTYMEKKDIISSSTVSKGLDTDPVIMLRKNDVIYNVMYPYNYKMDILIGDCFTNFSDNEVVELYITSNEKTANISYEITNLITGEQLKKSKINNKNIIVEGDHLTANLNIPELEKADYPYVLSITYSENNKRSITYYQNFYVEDNKVIDDINEQVTQLHNATFSKDKETINNLINGIGQDTTSDFTNVNNNSDIEHIIWNFGKDIVKMNEPIIRITNIDNKNKKYEVELKYTIAVRNNYEFEYWDFIEEYELNGGEKLNLKSFNRTGSIKKDFYYDNSNKQINIGTGTRNSIIQKEESANMRFVTFVKENQLWIFDGETGNIRKIFGFDKLDSDYIVDNYNYHNIKINSIDDDGNISYMVYGYMNTGNYKGDNGIALYEFNYFLGNNKSIGFVNLPYEFDRIDYYINQYSYIPQNSNSMYIILDGSLLQIDFTKGSINNLSSDMPYNKESIITTEDKKAIFYSENNSSKFSNQLNGIIINNDLPEKISICDDKLYVNLIGNYKNNVVVGYYDICDTIEKLNGYITYLYNKIQVLNSEGKVINNYTPEQNYYYSEVEISKSGIRLTKVKKQKNVSINPRYSKIELVKMDNQEITLNNESNVNNYLIDRIESPYGYDYTIIRSDNLEIIDKTKSEYTVKNIDEGKGIVYRPNSIKEGYAVINEGRTKGIFDNIEQALNEKELYDDNTYVIKLGSSNQIMYCSNNIRQNIIQGIPVIPQRPELPRGCEVTSLTMLLNYYITNKVDKMQLADEIKKDITEYNVIDGMINFGDPHTGFVGDIANVSNKGYSVYNEPIEHLAKQYVPDNVLNITGSNFEDVLYYVGLGHPVWVSTPNIYTAVPHSSTQQWITPKGIKEISYTSHSVLIVGYDSKYVYFNDPSKNMLRKKLISDFENGWNSMGKQAILIY</sequence>
<feature type="domain" description="Peptidase C39-like" evidence="1">
    <location>
        <begin position="730"/>
        <end position="895"/>
    </location>
</feature>
<protein>
    <recommendedName>
        <fullName evidence="1">Peptidase C39-like domain-containing protein</fullName>
    </recommendedName>
</protein>
<comment type="caution">
    <text evidence="2">The sequence shown here is derived from an EMBL/GenBank/DDBJ whole genome shotgun (WGS) entry which is preliminary data.</text>
</comment>